<feature type="domain" description="TPM" evidence="4">
    <location>
        <begin position="31"/>
        <end position="148"/>
    </location>
</feature>
<comment type="caution">
    <text evidence="5">The sequence shown here is derived from an EMBL/GenBank/DDBJ whole genome shotgun (WGS) entry which is preliminary data.</text>
</comment>
<evidence type="ECO:0000259" key="4">
    <source>
        <dbReference type="Pfam" id="PF04536"/>
    </source>
</evidence>
<keyword evidence="6" id="KW-1185">Reference proteome</keyword>
<evidence type="ECO:0000256" key="3">
    <source>
        <dbReference type="SAM" id="SignalP"/>
    </source>
</evidence>
<evidence type="ECO:0000256" key="2">
    <source>
        <dbReference type="SAM" id="Phobius"/>
    </source>
</evidence>
<proteinExistence type="predicted"/>
<sequence>MRKLLKYWLLLLLLALAWAPLTASANSTHIEDGVGLFTAEEIQSLEKKAHYLSDKIKGGVYLVTTNTNSEEPRKFSDDYLREKVGNDNNGAVLLLDMGQREVYVSTSGNMIDYITDSRLNNMLDQITPNLSDGQYYDAATAYFDQADAYVEAGVPGGHYRIDEETGKITYYKTITWMEGLIALLLAAVAAIAFFVIIKSKYQLKLGTYSYPYQENADVNLTVNENQLINSFVTTRRIPRNTNNLSGGGGGGGSSTHSSGGGTFGGGGRSF</sequence>
<reference evidence="6" key="1">
    <citation type="submission" date="2016-06" db="EMBL/GenBank/DDBJ databases">
        <title>Four novel species of enterococci isolated from chicken manure.</title>
        <authorList>
            <person name="Van Tyne D."/>
        </authorList>
    </citation>
    <scope>NUCLEOTIDE SEQUENCE [LARGE SCALE GENOMIC DNA]</scope>
    <source>
        <strain evidence="6">JM9A</strain>
    </source>
</reference>
<dbReference type="Proteomes" id="UP001429357">
    <property type="component" value="Unassembled WGS sequence"/>
</dbReference>
<accession>A0ABV0F0E6</accession>
<feature type="signal peptide" evidence="3">
    <location>
        <begin position="1"/>
        <end position="25"/>
    </location>
</feature>
<organism evidence="5 6">
    <name type="scientific">Enterococcus diestrammenae</name>
    <dbReference type="NCBI Taxonomy" id="1155073"/>
    <lineage>
        <taxon>Bacteria</taxon>
        <taxon>Bacillati</taxon>
        <taxon>Bacillota</taxon>
        <taxon>Bacilli</taxon>
        <taxon>Lactobacillales</taxon>
        <taxon>Enterococcaceae</taxon>
        <taxon>Enterococcus</taxon>
    </lineage>
</organism>
<dbReference type="RefSeq" id="WP_161870093.1">
    <property type="nucleotide sequence ID" value="NZ_MAEI02000001.1"/>
</dbReference>
<dbReference type="PANTHER" id="PTHR30373">
    <property type="entry name" value="UPF0603 PROTEIN YGCG"/>
    <property type="match status" value="1"/>
</dbReference>
<keyword evidence="2" id="KW-1133">Transmembrane helix</keyword>
<dbReference type="Pfam" id="PF04536">
    <property type="entry name" value="TPM_phosphatase"/>
    <property type="match status" value="1"/>
</dbReference>
<dbReference type="InterPro" id="IPR007621">
    <property type="entry name" value="TPM_dom"/>
</dbReference>
<feature type="chain" id="PRO_5046592398" description="TPM domain-containing protein" evidence="3">
    <location>
        <begin position="26"/>
        <end position="270"/>
    </location>
</feature>
<evidence type="ECO:0000313" key="5">
    <source>
        <dbReference type="EMBL" id="MEO1781530.1"/>
    </source>
</evidence>
<dbReference type="PANTHER" id="PTHR30373:SF2">
    <property type="entry name" value="UPF0603 PROTEIN YGCG"/>
    <property type="match status" value="1"/>
</dbReference>
<feature type="compositionally biased region" description="Gly residues" evidence="1">
    <location>
        <begin position="245"/>
        <end position="270"/>
    </location>
</feature>
<dbReference type="EMBL" id="MAEI02000001">
    <property type="protein sequence ID" value="MEO1781530.1"/>
    <property type="molecule type" value="Genomic_DNA"/>
</dbReference>
<keyword evidence="2" id="KW-0472">Membrane</keyword>
<evidence type="ECO:0000313" key="6">
    <source>
        <dbReference type="Proteomes" id="UP001429357"/>
    </source>
</evidence>
<keyword evidence="3" id="KW-0732">Signal</keyword>
<keyword evidence="2" id="KW-0812">Transmembrane</keyword>
<protein>
    <recommendedName>
        <fullName evidence="4">TPM domain-containing protein</fullName>
    </recommendedName>
</protein>
<dbReference type="Gene3D" id="3.10.310.50">
    <property type="match status" value="1"/>
</dbReference>
<name>A0ABV0F0E6_9ENTE</name>
<reference evidence="5 6" key="2">
    <citation type="submission" date="2024-02" db="EMBL/GenBank/DDBJ databases">
        <title>The Genome Sequence of Enterococcus diestrammenae JM9A.</title>
        <authorList>
            <person name="Earl A."/>
            <person name="Manson A."/>
            <person name="Gilmore M."/>
            <person name="Sanders J."/>
            <person name="Shea T."/>
            <person name="Howe W."/>
            <person name="Livny J."/>
            <person name="Cuomo C."/>
            <person name="Neafsey D."/>
            <person name="Birren B."/>
        </authorList>
    </citation>
    <scope>NUCLEOTIDE SEQUENCE [LARGE SCALE GENOMIC DNA]</scope>
    <source>
        <strain evidence="5 6">JM9A</strain>
    </source>
</reference>
<gene>
    <name evidence="5" type="ORF">BAU18_001115</name>
</gene>
<evidence type="ECO:0000256" key="1">
    <source>
        <dbReference type="SAM" id="MobiDB-lite"/>
    </source>
</evidence>
<feature type="region of interest" description="Disordered" evidence="1">
    <location>
        <begin position="239"/>
        <end position="270"/>
    </location>
</feature>
<feature type="transmembrane region" description="Helical" evidence="2">
    <location>
        <begin position="176"/>
        <end position="197"/>
    </location>
</feature>